<proteinExistence type="inferred from homology"/>
<dbReference type="RefSeq" id="WP_011518877.1">
    <property type="nucleotide sequence ID" value="NZ_CP026544.1"/>
</dbReference>
<accession>A0A132HR26</accession>
<dbReference type="CDD" id="cd00293">
    <property type="entry name" value="USP-like"/>
    <property type="match status" value="1"/>
</dbReference>
<sequence>MYRNIMVPIDDSHCSSRALDEAVRLARATGSNLEIIHVIDYGFLRVRAHGGELEEEHQHRVAAGNALLVKARHHAERAGIKFTERLLDDKSTLGDVANRLIHDIQDSKPDLVVIGTHGKSGLQRVVLGSVAETLVRHASVPVLVVRGDIPLAEEVAAGQSTTSA</sequence>
<dbReference type="Pfam" id="PF00582">
    <property type="entry name" value="Usp"/>
    <property type="match status" value="1"/>
</dbReference>
<dbReference type="GO" id="GO:0005737">
    <property type="term" value="C:cytoplasm"/>
    <property type="evidence" value="ECO:0007669"/>
    <property type="project" value="UniProtKB-SubCell"/>
</dbReference>
<dbReference type="SUPFAM" id="SSF52402">
    <property type="entry name" value="Adenine nucleotide alpha hydrolases-like"/>
    <property type="match status" value="1"/>
</dbReference>
<dbReference type="Proteomes" id="UP000253772">
    <property type="component" value="Chromosome c2"/>
</dbReference>
<evidence type="ECO:0000313" key="4">
    <source>
        <dbReference type="Proteomes" id="UP000253772"/>
    </source>
</evidence>
<dbReference type="AlphaFoldDB" id="A0A132HR26"/>
<dbReference type="InterPro" id="IPR006015">
    <property type="entry name" value="Universal_stress_UspA"/>
</dbReference>
<evidence type="ECO:0000256" key="1">
    <source>
        <dbReference type="ARBA" id="ARBA00008791"/>
    </source>
</evidence>
<dbReference type="PANTHER" id="PTHR46268:SF15">
    <property type="entry name" value="UNIVERSAL STRESS PROTEIN HP_0031"/>
    <property type="match status" value="1"/>
</dbReference>
<gene>
    <name evidence="3" type="ORF">DDF84_021675</name>
</gene>
<organism evidence="3 4">
    <name type="scientific">Cupriavidus metallidurans</name>
    <dbReference type="NCBI Taxonomy" id="119219"/>
    <lineage>
        <taxon>Bacteria</taxon>
        <taxon>Pseudomonadati</taxon>
        <taxon>Pseudomonadota</taxon>
        <taxon>Betaproteobacteria</taxon>
        <taxon>Burkholderiales</taxon>
        <taxon>Burkholderiaceae</taxon>
        <taxon>Cupriavidus</taxon>
    </lineage>
</organism>
<dbReference type="PIRSF" id="PIRSF006276">
    <property type="entry name" value="UspA"/>
    <property type="match status" value="1"/>
</dbReference>
<evidence type="ECO:0000313" key="3">
    <source>
        <dbReference type="EMBL" id="QBP12356.1"/>
    </source>
</evidence>
<dbReference type="EMBL" id="CP037901">
    <property type="protein sequence ID" value="QBP12356.1"/>
    <property type="molecule type" value="Genomic_DNA"/>
</dbReference>
<comment type="similarity">
    <text evidence="1 2">Belongs to the universal stress protein A family.</text>
</comment>
<dbReference type="InterPro" id="IPR006016">
    <property type="entry name" value="UspA"/>
</dbReference>
<dbReference type="Gene3D" id="3.40.50.620">
    <property type="entry name" value="HUPs"/>
    <property type="match status" value="1"/>
</dbReference>
<dbReference type="OMA" id="MIEIPWK"/>
<name>A0A132HR26_9BURK</name>
<evidence type="ECO:0000256" key="2">
    <source>
        <dbReference type="PIRNR" id="PIRNR006276"/>
    </source>
</evidence>
<protein>
    <recommendedName>
        <fullName evidence="2">Universal stress protein</fullName>
    </recommendedName>
</protein>
<dbReference type="OrthoDB" id="8547832at2"/>
<dbReference type="PRINTS" id="PR01438">
    <property type="entry name" value="UNVRSLSTRESS"/>
</dbReference>
<dbReference type="InterPro" id="IPR014729">
    <property type="entry name" value="Rossmann-like_a/b/a_fold"/>
</dbReference>
<dbReference type="PANTHER" id="PTHR46268">
    <property type="entry name" value="STRESS RESPONSE PROTEIN NHAX"/>
    <property type="match status" value="1"/>
</dbReference>
<comment type="subcellular location">
    <subcellularLocation>
        <location evidence="2">Cytoplasm</location>
    </subcellularLocation>
</comment>
<keyword evidence="2" id="KW-0963">Cytoplasm</keyword>
<reference evidence="3 4" key="1">
    <citation type="submission" date="2019-03" db="EMBL/GenBank/DDBJ databases">
        <title>Comparative insights into the high quality Complete genome sequence of highly metal resistant Cupriavidus metallidurans strain BS1 isolated from a gold-copper mine.</title>
        <authorList>
            <person name="Mazhar H.S."/>
            <person name="Rensing C."/>
        </authorList>
    </citation>
    <scope>NUCLEOTIDE SEQUENCE [LARGE SCALE GENOMIC DNA]</scope>
    <source>
        <strain evidence="3 4">BS1</strain>
    </source>
</reference>